<dbReference type="FunFam" id="3.40.50.620:FF:000098">
    <property type="entry name" value="Valine--tRNA ligase"/>
    <property type="match status" value="1"/>
</dbReference>
<evidence type="ECO:0000259" key="12">
    <source>
        <dbReference type="Pfam" id="PF08264"/>
    </source>
</evidence>
<keyword evidence="2 10" id="KW-0436">Ligase</keyword>
<dbReference type="InterPro" id="IPR002303">
    <property type="entry name" value="Valyl-tRNA_ligase"/>
</dbReference>
<dbReference type="InterPro" id="IPR010978">
    <property type="entry name" value="tRNA-bd_arm"/>
</dbReference>
<keyword evidence="6 10" id="KW-0175">Coiled coil</keyword>
<dbReference type="InterPro" id="IPR002300">
    <property type="entry name" value="aa-tRNA-synth_Ia"/>
</dbReference>
<dbReference type="InterPro" id="IPR009008">
    <property type="entry name" value="Val/Leu/Ile-tRNA-synth_edit"/>
</dbReference>
<feature type="domain" description="Valyl-tRNA synthetase tRNA-binding arm" evidence="13">
    <location>
        <begin position="827"/>
        <end position="892"/>
    </location>
</feature>
<dbReference type="GO" id="GO:0004832">
    <property type="term" value="F:valine-tRNA ligase activity"/>
    <property type="evidence" value="ECO:0007669"/>
    <property type="project" value="UniProtKB-UniRule"/>
</dbReference>
<evidence type="ECO:0000256" key="1">
    <source>
        <dbReference type="ARBA" id="ARBA00022490"/>
    </source>
</evidence>
<dbReference type="Pfam" id="PF08264">
    <property type="entry name" value="Anticodon_1"/>
    <property type="match status" value="1"/>
</dbReference>
<keyword evidence="3 10" id="KW-0547">Nucleotide-binding</keyword>
<dbReference type="GO" id="GO:0002161">
    <property type="term" value="F:aminoacyl-tRNA deacylase activity"/>
    <property type="evidence" value="ECO:0007669"/>
    <property type="project" value="InterPro"/>
</dbReference>
<evidence type="ECO:0000256" key="9">
    <source>
        <dbReference type="ARBA" id="ARBA00060830"/>
    </source>
</evidence>
<dbReference type="GO" id="GO:0005524">
    <property type="term" value="F:ATP binding"/>
    <property type="evidence" value="ECO:0007669"/>
    <property type="project" value="UniProtKB-UniRule"/>
</dbReference>
<comment type="catalytic activity">
    <reaction evidence="8 10">
        <text>tRNA(Val) + L-valine + ATP = L-valyl-tRNA(Val) + AMP + diphosphate</text>
        <dbReference type="Rhea" id="RHEA:10704"/>
        <dbReference type="Rhea" id="RHEA-COMP:9672"/>
        <dbReference type="Rhea" id="RHEA-COMP:9708"/>
        <dbReference type="ChEBI" id="CHEBI:30616"/>
        <dbReference type="ChEBI" id="CHEBI:33019"/>
        <dbReference type="ChEBI" id="CHEBI:57762"/>
        <dbReference type="ChEBI" id="CHEBI:78442"/>
        <dbReference type="ChEBI" id="CHEBI:78537"/>
        <dbReference type="ChEBI" id="CHEBI:456215"/>
        <dbReference type="EC" id="6.1.1.9"/>
    </reaction>
</comment>
<dbReference type="PROSITE" id="PS00178">
    <property type="entry name" value="AA_TRNA_LIGASE_I"/>
    <property type="match status" value="1"/>
</dbReference>
<protein>
    <recommendedName>
        <fullName evidence="10">Valine--tRNA ligase</fullName>
        <ecNumber evidence="10">6.1.1.9</ecNumber>
    </recommendedName>
    <alternativeName>
        <fullName evidence="10">Valyl-tRNA synthetase</fullName>
        <shortName evidence="10">ValRS</shortName>
    </alternativeName>
</protein>
<dbReference type="SUPFAM" id="SSF52374">
    <property type="entry name" value="Nucleotidylyl transferase"/>
    <property type="match status" value="1"/>
</dbReference>
<keyword evidence="5 10" id="KW-0648">Protein biosynthesis</keyword>
<dbReference type="FunFam" id="3.90.740.10:FF:000010">
    <property type="entry name" value="Valine--tRNA ligase"/>
    <property type="match status" value="1"/>
</dbReference>
<dbReference type="SUPFAM" id="SSF47323">
    <property type="entry name" value="Anticodon-binding domain of a subclass of class I aminoacyl-tRNA synthetases"/>
    <property type="match status" value="1"/>
</dbReference>
<dbReference type="NCBIfam" id="TIGR00422">
    <property type="entry name" value="valS"/>
    <property type="match status" value="1"/>
</dbReference>
<dbReference type="Pfam" id="PF10458">
    <property type="entry name" value="Val_tRNA-synt_C"/>
    <property type="match status" value="1"/>
</dbReference>
<comment type="subcellular location">
    <subcellularLocation>
        <location evidence="10">Cytoplasm</location>
    </subcellularLocation>
</comment>
<dbReference type="Gene3D" id="1.10.287.380">
    <property type="entry name" value="Valyl-tRNA synthetase, C-terminal domain"/>
    <property type="match status" value="1"/>
</dbReference>
<dbReference type="InterPro" id="IPR001412">
    <property type="entry name" value="aa-tRNA-synth_I_CS"/>
</dbReference>
<comment type="function">
    <text evidence="10">Catalyzes the attachment of valine to tRNA(Val). As ValRS can inadvertently accommodate and process structurally similar amino acids such as threonine, to avoid such errors, it has a 'posttransfer' editing activity that hydrolyzes mischarged Thr-tRNA(Val) in a tRNA-dependent manner.</text>
</comment>
<comment type="domain">
    <text evidence="10">ValRS has two distinct active sites: one for aminoacylation and one for editing. The misactivated threonine is translocated from the active site to the editing site.</text>
</comment>
<dbReference type="FunFam" id="3.90.740.10:FF:000008">
    <property type="entry name" value="Valine--tRNA ligase, mitochondrial"/>
    <property type="match status" value="1"/>
</dbReference>
<dbReference type="Pfam" id="PF00133">
    <property type="entry name" value="tRNA-synt_1"/>
    <property type="match status" value="1"/>
</dbReference>
<accession>A0A7C1K535</accession>
<evidence type="ECO:0000313" key="14">
    <source>
        <dbReference type="EMBL" id="HEF65464.1"/>
    </source>
</evidence>
<dbReference type="SUPFAM" id="SSF50677">
    <property type="entry name" value="ValRS/IleRS/LeuRS editing domain"/>
    <property type="match status" value="1"/>
</dbReference>
<dbReference type="AlphaFoldDB" id="A0A7C1K535"/>
<dbReference type="SUPFAM" id="SSF46589">
    <property type="entry name" value="tRNA-binding arm"/>
    <property type="match status" value="1"/>
</dbReference>
<evidence type="ECO:0000256" key="5">
    <source>
        <dbReference type="ARBA" id="ARBA00022917"/>
    </source>
</evidence>
<evidence type="ECO:0000256" key="7">
    <source>
        <dbReference type="ARBA" id="ARBA00023146"/>
    </source>
</evidence>
<dbReference type="GO" id="GO:0006438">
    <property type="term" value="P:valyl-tRNA aminoacylation"/>
    <property type="evidence" value="ECO:0007669"/>
    <property type="project" value="UniProtKB-UniRule"/>
</dbReference>
<reference evidence="14" key="1">
    <citation type="journal article" date="2020" name="mSystems">
        <title>Genome- and Community-Level Interaction Insights into Carbon Utilization and Element Cycling Functions of Hydrothermarchaeota in Hydrothermal Sediment.</title>
        <authorList>
            <person name="Zhou Z."/>
            <person name="Liu Y."/>
            <person name="Xu W."/>
            <person name="Pan J."/>
            <person name="Luo Z.H."/>
            <person name="Li M."/>
        </authorList>
    </citation>
    <scope>NUCLEOTIDE SEQUENCE [LARGE SCALE GENOMIC DNA]</scope>
    <source>
        <strain evidence="14">SpSt-222</strain>
    </source>
</reference>
<dbReference type="FunFam" id="3.40.50.620:FF:000020">
    <property type="entry name" value="Valine--tRNA ligase, mitochondrial"/>
    <property type="match status" value="1"/>
</dbReference>
<dbReference type="PANTHER" id="PTHR11946">
    <property type="entry name" value="VALYL-TRNA SYNTHETASES"/>
    <property type="match status" value="1"/>
</dbReference>
<comment type="subunit">
    <text evidence="10">Monomer.</text>
</comment>
<dbReference type="CDD" id="cd07962">
    <property type="entry name" value="Anticodon_Ia_Val"/>
    <property type="match status" value="1"/>
</dbReference>
<sequence length="892" mass="102859">MTHVARSDELAPTYQPQAVEARWYDWWERQGYFTPTIDWSRKPFVIIMPPPNVTGELHMGHALFVAIEDLMIRWRRMQGYPTLWLPGADHAGIAGQWVVERELLKEGLTRHDLGREKFLERVWDWMNRYRGRIREQLRILGASCDWTRFRFTMDPGPSRAVRTAFKRLYDKGLIYRGERLINWCPRCMTALSDLEVDHEELEGTLYYLRYPVEGSDESLVVATTRPETMLGDTGVAVHPDDERYRHLVGKTAILPLLGRRLQIVADEAVDPAFGTGAVKVTPAHDFTDFEIAQRHQLPPVNILNPDGTLNEAAGPFAGLTIQEARRRVVEELDRQGYLVRTEPHRYSLGHCQRCGTVVEPLISKQWFVRMAPLAQPAIEVARNGTLRFIPERFRAVYLHWLENVRDWCISRQLWWGHRIPVWYCQDCEQLTVTAEETIDRCEHCGSTRIEQDPDVLDTWFSSGLWPFSTLGWPDETEDLRYFYPGSVMETGYDILFFWVARMVFLGLEFMGEVPFYTVYLHGTVRDERGQRMSKTKGNVIDPTEVTQQYGADALRFTLVTMAGPGTDMKLSLSRVEASRNFANKIWNATRYTLRALAGGTIDRGRDGSVLPPAREAAGLADRWILSRLQRVTETVTDLMERYQFHEAGHTLYEFLWSEFCDWYIEASKVAINAGGTSAQAARQTLAYVLERALRLLHPFMPFITEELWQRLPHAGESIMVAPWPQPDTTLVDEEAEQEFAFLMEAIRAVRNARAEAGVEPARWIQAIVFPGSHRRTFQDSEGVFRFLARIASDGLEYVDELLEAPRQVVSLIVDDAVIYLPLRGMLDIEAERQRLQRELEELLAELERTRTLLANEQFVTRAPAHVVERHRARLVDAEERVRLIQARLEELA</sequence>
<dbReference type="EMBL" id="DSJL01000011">
    <property type="protein sequence ID" value="HEF65464.1"/>
    <property type="molecule type" value="Genomic_DNA"/>
</dbReference>
<proteinExistence type="inferred from homology"/>
<feature type="coiled-coil region" evidence="10">
    <location>
        <begin position="825"/>
        <end position="887"/>
    </location>
</feature>
<comment type="similarity">
    <text evidence="9 10">Belongs to the class-I aminoacyl-tRNA synthetase family. ValS type 1 subfamily.</text>
</comment>
<comment type="caution">
    <text evidence="14">The sequence shown here is derived from an EMBL/GenBank/DDBJ whole genome shotgun (WGS) entry which is preliminary data.</text>
</comment>
<evidence type="ECO:0000256" key="6">
    <source>
        <dbReference type="ARBA" id="ARBA00023054"/>
    </source>
</evidence>
<evidence type="ECO:0000256" key="10">
    <source>
        <dbReference type="HAMAP-Rule" id="MF_02004"/>
    </source>
</evidence>
<dbReference type="FunFam" id="1.10.730.10:FF:000014">
    <property type="entry name" value="Valine--tRNA ligase"/>
    <property type="match status" value="1"/>
</dbReference>
<organism evidence="14">
    <name type="scientific">Thermomicrobium roseum</name>
    <dbReference type="NCBI Taxonomy" id="500"/>
    <lineage>
        <taxon>Bacteria</taxon>
        <taxon>Pseudomonadati</taxon>
        <taxon>Thermomicrobiota</taxon>
        <taxon>Thermomicrobia</taxon>
        <taxon>Thermomicrobiales</taxon>
        <taxon>Thermomicrobiaceae</taxon>
        <taxon>Thermomicrobium</taxon>
    </lineage>
</organism>
<dbReference type="Gene3D" id="3.40.50.620">
    <property type="entry name" value="HUPs"/>
    <property type="match status" value="2"/>
</dbReference>
<feature type="short sequence motif" description="'HIGH' region" evidence="10">
    <location>
        <begin position="51"/>
        <end position="61"/>
    </location>
</feature>
<dbReference type="InterPro" id="IPR037118">
    <property type="entry name" value="Val-tRNA_synth_C_sf"/>
</dbReference>
<comment type="caution">
    <text evidence="10">Lacks conserved residue(s) required for the propagation of feature annotation.</text>
</comment>
<evidence type="ECO:0000256" key="3">
    <source>
        <dbReference type="ARBA" id="ARBA00022741"/>
    </source>
</evidence>
<dbReference type="GO" id="GO:0005829">
    <property type="term" value="C:cytosol"/>
    <property type="evidence" value="ECO:0007669"/>
    <property type="project" value="TreeGrafter"/>
</dbReference>
<dbReference type="PANTHER" id="PTHR11946:SF93">
    <property type="entry name" value="VALINE--TRNA LIGASE, CHLOROPLASTIC_MITOCHONDRIAL 2"/>
    <property type="match status" value="1"/>
</dbReference>
<dbReference type="FunFam" id="1.10.287.380:FF:000001">
    <property type="entry name" value="Valine--tRNA ligase"/>
    <property type="match status" value="1"/>
</dbReference>
<dbReference type="InterPro" id="IPR014729">
    <property type="entry name" value="Rossmann-like_a/b/a_fold"/>
</dbReference>
<dbReference type="InterPro" id="IPR033705">
    <property type="entry name" value="Anticodon_Ia_Val"/>
</dbReference>
<evidence type="ECO:0000256" key="2">
    <source>
        <dbReference type="ARBA" id="ARBA00022598"/>
    </source>
</evidence>
<evidence type="ECO:0000256" key="8">
    <source>
        <dbReference type="ARBA" id="ARBA00047552"/>
    </source>
</evidence>
<keyword evidence="4 10" id="KW-0067">ATP-binding</keyword>
<dbReference type="Gene3D" id="1.10.730.10">
    <property type="entry name" value="Isoleucyl-tRNA Synthetase, Domain 1"/>
    <property type="match status" value="1"/>
</dbReference>
<evidence type="ECO:0000259" key="11">
    <source>
        <dbReference type="Pfam" id="PF00133"/>
    </source>
</evidence>
<dbReference type="EC" id="6.1.1.9" evidence="10"/>
<evidence type="ECO:0000256" key="4">
    <source>
        <dbReference type="ARBA" id="ARBA00022840"/>
    </source>
</evidence>
<comment type="domain">
    <text evidence="10">The C-terminal coiled-coil domain is crucial for aminoacylation activity.</text>
</comment>
<dbReference type="CDD" id="cd00817">
    <property type="entry name" value="ValRS_core"/>
    <property type="match status" value="1"/>
</dbReference>
<dbReference type="NCBIfam" id="NF004349">
    <property type="entry name" value="PRK05729.1"/>
    <property type="match status" value="1"/>
</dbReference>
<dbReference type="HAMAP" id="MF_02004">
    <property type="entry name" value="Val_tRNA_synth_type1"/>
    <property type="match status" value="1"/>
</dbReference>
<dbReference type="PRINTS" id="PR00986">
    <property type="entry name" value="TRNASYNTHVAL"/>
</dbReference>
<feature type="binding site" evidence="10">
    <location>
        <position position="534"/>
    </location>
    <ligand>
        <name>ATP</name>
        <dbReference type="ChEBI" id="CHEBI:30616"/>
    </ligand>
</feature>
<keyword evidence="1 10" id="KW-0963">Cytoplasm</keyword>
<dbReference type="InterPro" id="IPR009080">
    <property type="entry name" value="tRNAsynth_Ia_anticodon-bd"/>
</dbReference>
<keyword evidence="7 10" id="KW-0030">Aminoacyl-tRNA synthetase</keyword>
<gene>
    <name evidence="10" type="primary">valS</name>
    <name evidence="14" type="ORF">ENP47_07690</name>
</gene>
<feature type="domain" description="Methionyl/Valyl/Leucyl/Isoleucyl-tRNA synthetase anticodon-binding" evidence="12">
    <location>
        <begin position="621"/>
        <end position="763"/>
    </location>
</feature>
<name>A0A7C1K535_THERO</name>
<dbReference type="InterPro" id="IPR013155">
    <property type="entry name" value="M/V/L/I-tRNA-synth_anticd-bd"/>
</dbReference>
<feature type="domain" description="Aminoacyl-tRNA synthetase class Ia" evidence="11">
    <location>
        <begin position="23"/>
        <end position="571"/>
    </location>
</feature>
<dbReference type="InterPro" id="IPR019499">
    <property type="entry name" value="Val-tRNA_synth_tRNA-bd"/>
</dbReference>
<evidence type="ECO:0000259" key="13">
    <source>
        <dbReference type="Pfam" id="PF10458"/>
    </source>
</evidence>